<feature type="region of interest" description="Disordered" evidence="8">
    <location>
        <begin position="301"/>
        <end position="344"/>
    </location>
</feature>
<dbReference type="Pfam" id="PF00069">
    <property type="entry name" value="Pkinase"/>
    <property type="match status" value="1"/>
</dbReference>
<dbReference type="GO" id="GO:0046872">
    <property type="term" value="F:metal ion binding"/>
    <property type="evidence" value="ECO:0007669"/>
    <property type="project" value="UniProtKB-UniRule"/>
</dbReference>
<dbReference type="InterPro" id="IPR027417">
    <property type="entry name" value="P-loop_NTPase"/>
</dbReference>
<dbReference type="EC" id="2.7.11.1" evidence="6"/>
<dbReference type="CDD" id="cd14014">
    <property type="entry name" value="STKc_PknB_like"/>
    <property type="match status" value="1"/>
</dbReference>
<dbReference type="Pfam" id="PF13191">
    <property type="entry name" value="AAA_16"/>
    <property type="match status" value="1"/>
</dbReference>
<dbReference type="GO" id="GO:0004674">
    <property type="term" value="F:protein serine/threonine kinase activity"/>
    <property type="evidence" value="ECO:0007669"/>
    <property type="project" value="UniProtKB-UniRule"/>
</dbReference>
<dbReference type="Pfam" id="PF17874">
    <property type="entry name" value="TPR_MalT"/>
    <property type="match status" value="1"/>
</dbReference>
<evidence type="ECO:0000259" key="9">
    <source>
        <dbReference type="PROSITE" id="PS50011"/>
    </source>
</evidence>
<dbReference type="Gene3D" id="3.30.200.20">
    <property type="entry name" value="Phosphorylase Kinase, domain 1"/>
    <property type="match status" value="1"/>
</dbReference>
<dbReference type="PIRSF" id="PIRSF000574">
    <property type="entry name" value="Ser/Thr_PK_PknK_prd"/>
    <property type="match status" value="1"/>
</dbReference>
<protein>
    <recommendedName>
        <fullName evidence="6">Serine/threonine-protein kinase PknK</fullName>
        <ecNumber evidence="6">2.7.11.1</ecNumber>
    </recommendedName>
    <alternativeName>
        <fullName evidence="6">Protein kinase K</fullName>
    </alternativeName>
</protein>
<comment type="similarity">
    <text evidence="6">Belongs to the protein kinase superfamily.</text>
</comment>
<comment type="catalytic activity">
    <reaction evidence="6">
        <text>L-seryl-[protein] + ATP = O-phospho-L-seryl-[protein] + ADP + H(+)</text>
        <dbReference type="Rhea" id="RHEA:17989"/>
        <dbReference type="Rhea" id="RHEA-COMP:9863"/>
        <dbReference type="Rhea" id="RHEA-COMP:11604"/>
        <dbReference type="ChEBI" id="CHEBI:15378"/>
        <dbReference type="ChEBI" id="CHEBI:29999"/>
        <dbReference type="ChEBI" id="CHEBI:30616"/>
        <dbReference type="ChEBI" id="CHEBI:83421"/>
        <dbReference type="ChEBI" id="CHEBI:456216"/>
        <dbReference type="EC" id="2.7.11.1"/>
    </reaction>
</comment>
<dbReference type="SUPFAM" id="SSF56112">
    <property type="entry name" value="Protein kinase-like (PK-like)"/>
    <property type="match status" value="1"/>
</dbReference>
<evidence type="ECO:0000256" key="2">
    <source>
        <dbReference type="ARBA" id="ARBA00022679"/>
    </source>
</evidence>
<sequence length="1137" mass="124286">MVERDVEGTQRDLRIGVDAELAAAGFDDAREIGRGGFGVVYRCVEHLLNRPVAVKVLEASSSAEERERFLREQRALGLFSGHPHIVQVLSADITPTGRPYLVMPYFALGSLLTRIREHGPLPWQEVLSIGVKIAGALAAAHAYGMVHRDVNPSNILVSDYGEPQLSDFGIARMRGAFETAAGLVAGTPAFTAPEVFRGEQPTAAADVYGLGATMFCLLTAHAAFERREGESLVTQFVRIASEPVPDLRHHGVPAQLAAALEAAMAQDPGERPSSAREFGDRLRNIQFSSGLTVDSMALPAEDGDKRGAEPVVPSAPAETTGGITQCAGPTPSTRYRPPSSPRRPVQRERLLGRLRDGGARRLVLIHGPVGFGKSTLAAEWVNMLAAEGIRVAWLSVDSDDDNVVWFLSHVIEAIRYAHPGVAADLERLLEEHASDAARHVMTTLIDEIHRSGETVALVIDDWNRVTGPATIAALEFLLDHGCHHLRLIVTSRSRTGLPLGRMRVHDELTEIDESDLRFDRTETSEFLADTSGLSLGSTDVERLRESTEGWAAALQLATLSLRGRDDPGAYIDQISGRHYAIGEYLMENVIDSLEPDLLDFVMRTAVPDRICGELAEALTGVDSGQDMLEQVRAQDLFLRSIDDDLRWFRYHGLFAQFLRNRLARKHPGLLEELHLIASQWFAAHDKLTEAVDHALAANAPERATTIVAEHAERLMEQSRTATLLGLAAKLPDSYLALNAPLQVRIAWANVAVQRPAPALAALDRADLALAAAPQDERSAHTRTELEFVRTAVDLISDRAAEAPVRTPPQGPLRPFLAHGIAVVAMVSALYRFDFDEVQRWHRWIEPYRLQARGPFGVMYCDCIAGIASYEQLDIHGAESCFRTARRLALETGERSHATRLAGALLGELLYEKGQFIEAEELLAAGLTLEGGTVEFLMAAYATGARLAAVRGDLDTLHARLDEGSKIATNSSLPRLAAQILNERIRCGLPIDDDDRRELEQLEPYTAHPDLPSARTAEIEHDSAIRLLLATGTPAAAELATGRAEQLRRVIATQDRPHALLNAELMHACCLAATGRIEQAAEQVTPALIRCAELGLVRCVVDTGVQLQPVIENISSTMESMPHPLRAFLNQVQAEFER</sequence>
<dbReference type="GO" id="GO:0106310">
    <property type="term" value="F:protein serine kinase activity"/>
    <property type="evidence" value="ECO:0007669"/>
    <property type="project" value="UniProtKB-UniRule"/>
</dbReference>
<evidence type="ECO:0000256" key="4">
    <source>
        <dbReference type="ARBA" id="ARBA00022777"/>
    </source>
</evidence>
<evidence type="ECO:0000256" key="7">
    <source>
        <dbReference type="PROSITE-ProRule" id="PRU10141"/>
    </source>
</evidence>
<dbReference type="SUPFAM" id="SSF52540">
    <property type="entry name" value="P-loop containing nucleoside triphosphate hydrolases"/>
    <property type="match status" value="1"/>
</dbReference>
<dbReference type="InterPro" id="IPR059106">
    <property type="entry name" value="WHD_MalT"/>
</dbReference>
<gene>
    <name evidence="10" type="ORF">GLP40_11940</name>
</gene>
<name>A0A6I3KU31_9NOCA</name>
<organism evidence="10 11">
    <name type="scientific">Nocardia aurantiaca</name>
    <dbReference type="NCBI Taxonomy" id="2675850"/>
    <lineage>
        <taxon>Bacteria</taxon>
        <taxon>Bacillati</taxon>
        <taxon>Actinomycetota</taxon>
        <taxon>Actinomycetes</taxon>
        <taxon>Mycobacteriales</taxon>
        <taxon>Nocardiaceae</taxon>
        <taxon>Nocardia</taxon>
    </lineage>
</organism>
<dbReference type="AlphaFoldDB" id="A0A6I3KU31"/>
<comment type="caution">
    <text evidence="10">The sequence shown here is derived from an EMBL/GenBank/DDBJ whole genome shotgun (WGS) entry which is preliminary data.</text>
</comment>
<keyword evidence="3 6" id="KW-0547">Nucleotide-binding</keyword>
<evidence type="ECO:0000256" key="1">
    <source>
        <dbReference type="ARBA" id="ARBA00022527"/>
    </source>
</evidence>
<dbReference type="PROSITE" id="PS50011">
    <property type="entry name" value="PROTEIN_KINASE_DOM"/>
    <property type="match status" value="1"/>
</dbReference>
<dbReference type="Gene3D" id="3.40.50.300">
    <property type="entry name" value="P-loop containing nucleotide triphosphate hydrolases"/>
    <property type="match status" value="1"/>
</dbReference>
<proteinExistence type="inferred from homology"/>
<keyword evidence="11" id="KW-1185">Reference proteome</keyword>
<dbReference type="InterPro" id="IPR011009">
    <property type="entry name" value="Kinase-like_dom_sf"/>
</dbReference>
<reference evidence="10 11" key="1">
    <citation type="submission" date="2019-11" db="EMBL/GenBank/DDBJ databases">
        <title>Nocardia sp. nov. CT2-14 isolated from soil.</title>
        <authorList>
            <person name="Kanchanasin P."/>
            <person name="Tanasupawat S."/>
            <person name="Yuki M."/>
            <person name="Kudo T."/>
        </authorList>
    </citation>
    <scope>NUCLEOTIDE SEQUENCE [LARGE SCALE GENOMIC DNA]</scope>
    <source>
        <strain evidence="10 11">CT2-14</strain>
    </source>
</reference>
<feature type="binding site" evidence="7">
    <location>
        <position position="55"/>
    </location>
    <ligand>
        <name>ATP</name>
        <dbReference type="ChEBI" id="CHEBI:30616"/>
    </ligand>
</feature>
<evidence type="ECO:0000313" key="10">
    <source>
        <dbReference type="EMBL" id="MTE13482.1"/>
    </source>
</evidence>
<dbReference type="PANTHER" id="PTHR43289">
    <property type="entry name" value="MITOGEN-ACTIVATED PROTEIN KINASE KINASE KINASE 20-RELATED"/>
    <property type="match status" value="1"/>
</dbReference>
<evidence type="ECO:0000256" key="3">
    <source>
        <dbReference type="ARBA" id="ARBA00022741"/>
    </source>
</evidence>
<dbReference type="InterPro" id="IPR017441">
    <property type="entry name" value="Protein_kinase_ATP_BS"/>
</dbReference>
<dbReference type="InterPro" id="IPR041617">
    <property type="entry name" value="TPR_MalT"/>
</dbReference>
<evidence type="ECO:0000313" key="11">
    <source>
        <dbReference type="Proteomes" id="UP000432464"/>
    </source>
</evidence>
<evidence type="ECO:0000256" key="5">
    <source>
        <dbReference type="ARBA" id="ARBA00022840"/>
    </source>
</evidence>
<dbReference type="InterPro" id="IPR000719">
    <property type="entry name" value="Prot_kinase_dom"/>
</dbReference>
<evidence type="ECO:0000256" key="6">
    <source>
        <dbReference type="PIRNR" id="PIRNR000574"/>
    </source>
</evidence>
<keyword evidence="1 6" id="KW-0723">Serine/threonine-protein kinase</keyword>
<dbReference type="EMBL" id="WMBB01000005">
    <property type="protein sequence ID" value="MTE13482.1"/>
    <property type="molecule type" value="Genomic_DNA"/>
</dbReference>
<dbReference type="PROSITE" id="PS00107">
    <property type="entry name" value="PROTEIN_KINASE_ATP"/>
    <property type="match status" value="1"/>
</dbReference>
<dbReference type="GO" id="GO:0005524">
    <property type="term" value="F:ATP binding"/>
    <property type="evidence" value="ECO:0007669"/>
    <property type="project" value="UniProtKB-UniRule"/>
</dbReference>
<dbReference type="Pfam" id="PF25873">
    <property type="entry name" value="WHD_MalT"/>
    <property type="match status" value="1"/>
</dbReference>
<keyword evidence="5 6" id="KW-0067">ATP-binding</keyword>
<accession>A0A6I3KU31</accession>
<evidence type="ECO:0000256" key="8">
    <source>
        <dbReference type="SAM" id="MobiDB-lite"/>
    </source>
</evidence>
<dbReference type="PANTHER" id="PTHR43289:SF6">
    <property type="entry name" value="SERINE_THREONINE-PROTEIN KINASE NEKL-3"/>
    <property type="match status" value="1"/>
</dbReference>
<dbReference type="Gene3D" id="1.10.510.10">
    <property type="entry name" value="Transferase(Phosphotransferase) domain 1"/>
    <property type="match status" value="1"/>
</dbReference>
<dbReference type="InterPro" id="IPR041664">
    <property type="entry name" value="AAA_16"/>
</dbReference>
<keyword evidence="4 6" id="KW-0418">Kinase</keyword>
<dbReference type="InterPro" id="IPR016236">
    <property type="entry name" value="Ser/Thr_kinase_PknK_prd"/>
</dbReference>
<feature type="domain" description="Protein kinase" evidence="9">
    <location>
        <begin position="26"/>
        <end position="287"/>
    </location>
</feature>
<comment type="catalytic activity">
    <reaction evidence="6">
        <text>L-threonyl-[protein] + ATP = O-phospho-L-threonyl-[protein] + ADP + H(+)</text>
        <dbReference type="Rhea" id="RHEA:46608"/>
        <dbReference type="Rhea" id="RHEA-COMP:11060"/>
        <dbReference type="Rhea" id="RHEA-COMP:11605"/>
        <dbReference type="ChEBI" id="CHEBI:15378"/>
        <dbReference type="ChEBI" id="CHEBI:30013"/>
        <dbReference type="ChEBI" id="CHEBI:30616"/>
        <dbReference type="ChEBI" id="CHEBI:61977"/>
        <dbReference type="ChEBI" id="CHEBI:456216"/>
        <dbReference type="EC" id="2.7.11.1"/>
    </reaction>
</comment>
<dbReference type="RefSeq" id="WP_154787952.1">
    <property type="nucleotide sequence ID" value="NZ_WMBB01000005.1"/>
</dbReference>
<dbReference type="Proteomes" id="UP000432464">
    <property type="component" value="Unassembled WGS sequence"/>
</dbReference>
<keyword evidence="2 6" id="KW-0808">Transferase</keyword>